<dbReference type="Pfam" id="PF05577">
    <property type="entry name" value="Peptidase_S28"/>
    <property type="match status" value="2"/>
</dbReference>
<dbReference type="Gene3D" id="1.20.120.980">
    <property type="entry name" value="Serine carboxypeptidase S28, SKS domain"/>
    <property type="match status" value="1"/>
</dbReference>
<dbReference type="SUPFAM" id="SSF53474">
    <property type="entry name" value="alpha/beta-Hydrolases"/>
    <property type="match status" value="1"/>
</dbReference>
<dbReference type="OrthoDB" id="5560767at2759"/>
<evidence type="ECO:0000256" key="7">
    <source>
        <dbReference type="SAM" id="Phobius"/>
    </source>
</evidence>
<keyword evidence="7" id="KW-1133">Transmembrane helix</keyword>
<evidence type="ECO:0000256" key="4">
    <source>
        <dbReference type="ARBA" id="ARBA00022801"/>
    </source>
</evidence>
<evidence type="ECO:0000256" key="3">
    <source>
        <dbReference type="ARBA" id="ARBA00022729"/>
    </source>
</evidence>
<keyword evidence="5" id="KW-0325">Glycoprotein</keyword>
<comment type="similarity">
    <text evidence="1">Belongs to the peptidase S28 family.</text>
</comment>
<dbReference type="InterPro" id="IPR042269">
    <property type="entry name" value="Ser_carbopepase_S28_SKS"/>
</dbReference>
<evidence type="ECO:0000256" key="1">
    <source>
        <dbReference type="ARBA" id="ARBA00011079"/>
    </source>
</evidence>
<dbReference type="Gene3D" id="3.40.50.1820">
    <property type="entry name" value="alpha/beta hydrolase"/>
    <property type="match status" value="1"/>
</dbReference>
<dbReference type="InterPro" id="IPR008758">
    <property type="entry name" value="Peptidase_S28"/>
</dbReference>
<dbReference type="GO" id="GO:0070008">
    <property type="term" value="F:serine-type exopeptidase activity"/>
    <property type="evidence" value="ECO:0007669"/>
    <property type="project" value="InterPro"/>
</dbReference>
<evidence type="ECO:0000256" key="2">
    <source>
        <dbReference type="ARBA" id="ARBA00022670"/>
    </source>
</evidence>
<dbReference type="GO" id="GO:0008239">
    <property type="term" value="F:dipeptidyl-peptidase activity"/>
    <property type="evidence" value="ECO:0007669"/>
    <property type="project" value="TreeGrafter"/>
</dbReference>
<evidence type="ECO:0000313" key="8">
    <source>
        <dbReference type="EMBL" id="KAJ1983549.1"/>
    </source>
</evidence>
<accession>A0A9W8B556</accession>
<keyword evidence="3" id="KW-0732">Signal</keyword>
<name>A0A9W8B556_9FUNG</name>
<keyword evidence="7" id="KW-0812">Transmembrane</keyword>
<dbReference type="InterPro" id="IPR029058">
    <property type="entry name" value="AB_hydrolase_fold"/>
</dbReference>
<keyword evidence="9" id="KW-1185">Reference proteome</keyword>
<dbReference type="AlphaFoldDB" id="A0A9W8B556"/>
<feature type="region of interest" description="Disordered" evidence="6">
    <location>
        <begin position="674"/>
        <end position="698"/>
    </location>
</feature>
<sequence length="747" mass="82458">MMARTCFPGPICLFRLVIVILFFVLTCGSLFSAHHRSYLHTKERFFTQRIDHFANDLGHTFSQRVFINDQHYRAPGPILLYVGGKATLSATDANWPAMVQLARETGGLIAALEHRYYGASQPFHDLPVENLRYLTVSQALEDIHNFIRSNYLAKLLAPAAPTRRRLSQPEVAFSPRASAASGSDLSQASWVLFGASYGGSLAAWARYQFPNVVHSAVAVSAPLDTRQQFDIHGDKRAIQELPCHASIAAAVRYLDDVLVQHPDQVPALLAHFNLTQALPHPLATPELLSYPLAQAMAYQPFPPTTWPSLTAGLYYRSEPVESLPQLCQALQAATFQSPKQVASVYLTWVSQHYASPQHHPKDGRTLLDSEYPMDETILDPALSRPALWQSCTELKHWTTTPAAARGHVHSRFLTPNHFYAKCVQHFPEAHPYLFTTTHFSKITSDVTPSLGRPRHNPFPLDIRHFRIPTIQASQILFVDGERDPWRPLTANAELDVSAVPKNRILIPNEGHAPIFRWQTSAPLAKACSDVGTTIKGWLGFIHPTATTPLHAPSKQPAHHASGYGEPKHAYSSSGFAELLSWESLPSPLTGFAPTPPPLTAVDRPQDSATSASAGESGIGGKPQATTVATAEEYNASASAFPMVSTLLALSSEYTAALPSSLAAIFPDVPPVTPLRRNHTVAQSQQQQAHDRHQQPRRRWPYPAADSFATEDGKPLSFDSRTIFIFQLSFAILVHLAIEHYSYVTEKV</sequence>
<dbReference type="PANTHER" id="PTHR11010:SF38">
    <property type="entry name" value="LYSOSOMAL PRO-X CARBOXYPEPTIDASE"/>
    <property type="match status" value="1"/>
</dbReference>
<dbReference type="EMBL" id="JANBQB010000050">
    <property type="protein sequence ID" value="KAJ1983549.1"/>
    <property type="molecule type" value="Genomic_DNA"/>
</dbReference>
<gene>
    <name evidence="8" type="primary">PRSS16</name>
    <name evidence="8" type="ORF">H4R34_001202</name>
</gene>
<protein>
    <submittedName>
        <fullName evidence="8">Thymus-specific serine protease</fullName>
    </submittedName>
</protein>
<feature type="transmembrane region" description="Helical" evidence="7">
    <location>
        <begin position="12"/>
        <end position="31"/>
    </location>
</feature>
<keyword evidence="7" id="KW-0472">Membrane</keyword>
<evidence type="ECO:0000256" key="6">
    <source>
        <dbReference type="SAM" id="MobiDB-lite"/>
    </source>
</evidence>
<keyword evidence="4" id="KW-0378">Hydrolase</keyword>
<dbReference type="PANTHER" id="PTHR11010">
    <property type="entry name" value="PROTEASE S28 PRO-X CARBOXYPEPTIDASE-RELATED"/>
    <property type="match status" value="1"/>
</dbReference>
<keyword evidence="2 8" id="KW-0645">Protease</keyword>
<comment type="caution">
    <text evidence="8">The sequence shown here is derived from an EMBL/GenBank/DDBJ whole genome shotgun (WGS) entry which is preliminary data.</text>
</comment>
<evidence type="ECO:0000313" key="9">
    <source>
        <dbReference type="Proteomes" id="UP001151582"/>
    </source>
</evidence>
<reference evidence="8" key="1">
    <citation type="submission" date="2022-07" db="EMBL/GenBank/DDBJ databases">
        <title>Phylogenomic reconstructions and comparative analyses of Kickxellomycotina fungi.</title>
        <authorList>
            <person name="Reynolds N.K."/>
            <person name="Stajich J.E."/>
            <person name="Barry K."/>
            <person name="Grigoriev I.V."/>
            <person name="Crous P."/>
            <person name="Smith M.E."/>
        </authorList>
    </citation>
    <scope>NUCLEOTIDE SEQUENCE</scope>
    <source>
        <strain evidence="8">RSA 567</strain>
    </source>
</reference>
<feature type="region of interest" description="Disordered" evidence="6">
    <location>
        <begin position="590"/>
        <end position="623"/>
    </location>
</feature>
<dbReference type="Proteomes" id="UP001151582">
    <property type="component" value="Unassembled WGS sequence"/>
</dbReference>
<dbReference type="GO" id="GO:0006508">
    <property type="term" value="P:proteolysis"/>
    <property type="evidence" value="ECO:0007669"/>
    <property type="project" value="UniProtKB-KW"/>
</dbReference>
<proteinExistence type="inferred from homology"/>
<evidence type="ECO:0000256" key="5">
    <source>
        <dbReference type="ARBA" id="ARBA00023180"/>
    </source>
</evidence>
<organism evidence="8 9">
    <name type="scientific">Dimargaris verticillata</name>
    <dbReference type="NCBI Taxonomy" id="2761393"/>
    <lineage>
        <taxon>Eukaryota</taxon>
        <taxon>Fungi</taxon>
        <taxon>Fungi incertae sedis</taxon>
        <taxon>Zoopagomycota</taxon>
        <taxon>Kickxellomycotina</taxon>
        <taxon>Dimargaritomycetes</taxon>
        <taxon>Dimargaritales</taxon>
        <taxon>Dimargaritaceae</taxon>
        <taxon>Dimargaris</taxon>
    </lineage>
</organism>